<dbReference type="PANTHER" id="PTHR28180">
    <property type="entry name" value="CONSERVED MITOCHONDRIAL PROTEIN-RELATED"/>
    <property type="match status" value="1"/>
</dbReference>
<dbReference type="EMBL" id="NESQ01000264">
    <property type="protein sequence ID" value="PUU74877.1"/>
    <property type="molecule type" value="Genomic_DNA"/>
</dbReference>
<reference evidence="1 2" key="1">
    <citation type="submission" date="2017-04" db="EMBL/GenBank/DDBJ databases">
        <title>Draft genome sequence of Tuber borchii Vittad., a whitish edible truffle.</title>
        <authorList>
            <consortium name="DOE Joint Genome Institute"/>
            <person name="Murat C."/>
            <person name="Kuo A."/>
            <person name="Barry K.W."/>
            <person name="Clum A."/>
            <person name="Dockter R.B."/>
            <person name="Fauchery L."/>
            <person name="Iotti M."/>
            <person name="Kohler A."/>
            <person name="Labutti K."/>
            <person name="Lindquist E.A."/>
            <person name="Lipzen A."/>
            <person name="Ohm R.A."/>
            <person name="Wang M."/>
            <person name="Grigoriev I.V."/>
            <person name="Zambonelli A."/>
            <person name="Martin F.M."/>
        </authorList>
    </citation>
    <scope>NUCLEOTIDE SEQUENCE [LARGE SCALE GENOMIC DNA]</scope>
    <source>
        <strain evidence="1 2">Tbo3840</strain>
    </source>
</reference>
<accession>A0A2T6ZHA6</accession>
<keyword evidence="2" id="KW-1185">Reference proteome</keyword>
<dbReference type="InterPro" id="IPR029032">
    <property type="entry name" value="AhpD-like"/>
</dbReference>
<dbReference type="OrthoDB" id="5537330at2759"/>
<gene>
    <name evidence="1" type="ORF">B9Z19DRAFT_1103234</name>
</gene>
<proteinExistence type="predicted"/>
<dbReference type="PANTHER" id="PTHR28180:SF2">
    <property type="entry name" value="PEROXISOMAL PROTEIN 2"/>
    <property type="match status" value="1"/>
</dbReference>
<dbReference type="SUPFAM" id="SSF69118">
    <property type="entry name" value="AhpD-like"/>
    <property type="match status" value="1"/>
</dbReference>
<organism evidence="1 2">
    <name type="scientific">Tuber borchii</name>
    <name type="common">White truffle</name>
    <dbReference type="NCBI Taxonomy" id="42251"/>
    <lineage>
        <taxon>Eukaryota</taxon>
        <taxon>Fungi</taxon>
        <taxon>Dikarya</taxon>
        <taxon>Ascomycota</taxon>
        <taxon>Pezizomycotina</taxon>
        <taxon>Pezizomycetes</taxon>
        <taxon>Pezizales</taxon>
        <taxon>Tuberaceae</taxon>
        <taxon>Tuber</taxon>
    </lineage>
</organism>
<protein>
    <submittedName>
        <fullName evidence="1">AhpD-like protein</fullName>
    </submittedName>
</protein>
<evidence type="ECO:0000313" key="1">
    <source>
        <dbReference type="EMBL" id="PUU74877.1"/>
    </source>
</evidence>
<comment type="caution">
    <text evidence="1">The sequence shown here is derived from an EMBL/GenBank/DDBJ whole genome shotgun (WGS) entry which is preliminary data.</text>
</comment>
<dbReference type="Proteomes" id="UP000244722">
    <property type="component" value="Unassembled WGS sequence"/>
</dbReference>
<dbReference type="STRING" id="42251.A0A2T6ZHA6"/>
<name>A0A2T6ZHA6_TUBBO</name>
<sequence length="256" mass="28306">MSLPLPPIATFPFLKSLHHHPNLPKHTFYFIASVAFSIINRPEEIPRVWEYTVQEAAVPGSEREEYVERELIGAVTPHGNRESALTIHQKLREAILKTAPIGGLPKAINSLNRLKAVTPPHILSAPTLTHRRLSLQPTYHANVMTRGSQFFETVYGKMTKRVMGGMRNSYDDLAVVAELMYGHVFSNTEVIGKRDTSFCLVAGLIPQDVNPQLKGHLRGALNNGATTEEVMAVREVVLKICNEAGCGPPESKVAKL</sequence>
<evidence type="ECO:0000313" key="2">
    <source>
        <dbReference type="Proteomes" id="UP000244722"/>
    </source>
</evidence>
<dbReference type="InterPro" id="IPR052999">
    <property type="entry name" value="PTS1_Protein"/>
</dbReference>
<dbReference type="Gene3D" id="1.20.1290.10">
    <property type="entry name" value="AhpD-like"/>
    <property type="match status" value="1"/>
</dbReference>
<dbReference type="AlphaFoldDB" id="A0A2T6ZHA6"/>